<comment type="caution">
    <text evidence="1">The sequence shown here is derived from an EMBL/GenBank/DDBJ whole genome shotgun (WGS) entry which is preliminary data.</text>
</comment>
<sequence>MIPRVGSSAADLPTETQVLLVRVAGEGPPLQGTTPTYVLMLTVLDGPFRASLQGNSADELQLCVESGIVFGSQHSAFYNKSYSIAWNLKDTLYSLFGEDGRVDILGTHRTLDKEKVTFSHLEHKKCTWDAFYKDVSPKGIIDGLHWDGEPLISGTEFAMRLVDIKENSRFRAVSSEKYISGLHELIQRVKEEYGTKLVYMWHALTGYWGGPLPTSETLRRYNPRMEYPVQSPGFIANVWDIAMDSLEKYSVDVQNVLETLGNGYGGRVSLTRVYQKALELSIRNNFKNNNVICSMCHNTDSIYSFKQSATARASEDFMPKELTLQTLHIASVAYNSLFLGEVVVPDWDMYGRELFLGRASTTWQSFMQQQEQLAVVQYIDKPCTRDFEILKGLVLPDGSILRAKFAGRPTQDCLFSDPVMDGKSLSGVIGVFNCQGAGTWPSKERSLEKPFSAPAPPHIAGHISPIDVEFLEKIAHKNRLNDYAVYAFRAGKATERVAKTERVEVSLGTLECEKFTISPITRCSNRLRVRMLDMYYSGGAVLDMDMKCRDSNDAGGEGYLVRIKVKGSGRFGAYSTTRPRECLVDKKEMEFAYDTVNSLPTLKLPGGCGVRDLEIAF</sequence>
<proteinExistence type="predicted"/>
<keyword evidence="2" id="KW-1185">Reference proteome</keyword>
<evidence type="ECO:0000313" key="1">
    <source>
        <dbReference type="EMBL" id="KAI4374595.1"/>
    </source>
</evidence>
<dbReference type="Proteomes" id="UP001057402">
    <property type="component" value="Chromosome 4"/>
</dbReference>
<gene>
    <name evidence="1" type="ORF">MLD38_012575</name>
</gene>
<protein>
    <submittedName>
        <fullName evidence="1">Uncharacterized protein</fullName>
    </submittedName>
</protein>
<name>A0ACB9R6R6_9MYRT</name>
<organism evidence="1 2">
    <name type="scientific">Melastoma candidum</name>
    <dbReference type="NCBI Taxonomy" id="119954"/>
    <lineage>
        <taxon>Eukaryota</taxon>
        <taxon>Viridiplantae</taxon>
        <taxon>Streptophyta</taxon>
        <taxon>Embryophyta</taxon>
        <taxon>Tracheophyta</taxon>
        <taxon>Spermatophyta</taxon>
        <taxon>Magnoliopsida</taxon>
        <taxon>eudicotyledons</taxon>
        <taxon>Gunneridae</taxon>
        <taxon>Pentapetalae</taxon>
        <taxon>rosids</taxon>
        <taxon>malvids</taxon>
        <taxon>Myrtales</taxon>
        <taxon>Melastomataceae</taxon>
        <taxon>Melastomatoideae</taxon>
        <taxon>Melastomateae</taxon>
        <taxon>Melastoma</taxon>
    </lineage>
</organism>
<dbReference type="EMBL" id="CM042883">
    <property type="protein sequence ID" value="KAI4374595.1"/>
    <property type="molecule type" value="Genomic_DNA"/>
</dbReference>
<evidence type="ECO:0000313" key="2">
    <source>
        <dbReference type="Proteomes" id="UP001057402"/>
    </source>
</evidence>
<accession>A0ACB9R6R6</accession>
<reference evidence="2" key="1">
    <citation type="journal article" date="2023" name="Front. Plant Sci.">
        <title>Chromosomal-level genome assembly of Melastoma candidum provides insights into trichome evolution.</title>
        <authorList>
            <person name="Zhong Y."/>
            <person name="Wu W."/>
            <person name="Sun C."/>
            <person name="Zou P."/>
            <person name="Liu Y."/>
            <person name="Dai S."/>
            <person name="Zhou R."/>
        </authorList>
    </citation>
    <scope>NUCLEOTIDE SEQUENCE [LARGE SCALE GENOMIC DNA]</scope>
</reference>